<keyword evidence="7" id="KW-1185">Reference proteome</keyword>
<reference evidence="6 7" key="1">
    <citation type="journal article" date="2015" name="Sci. Rep.">
        <title>The power of single molecule real-time sequencing technology in the de novo assembly of a eukaryotic genome.</title>
        <authorList>
            <person name="Sakai H."/>
            <person name="Naito K."/>
            <person name="Ogiso-Tanaka E."/>
            <person name="Takahashi Y."/>
            <person name="Iseki K."/>
            <person name="Muto C."/>
            <person name="Satou K."/>
            <person name="Teruya K."/>
            <person name="Shiroma A."/>
            <person name="Shimoji M."/>
            <person name="Hirano T."/>
            <person name="Itoh T."/>
            <person name="Kaga A."/>
            <person name="Tomooka N."/>
        </authorList>
    </citation>
    <scope>NUCLEOTIDE SEQUENCE [LARGE SCALE GENOMIC DNA]</scope>
    <source>
        <strain evidence="7">cv. Shumari</strain>
    </source>
</reference>
<dbReference type="OrthoDB" id="1436037at2759"/>
<dbReference type="InterPro" id="IPR001480">
    <property type="entry name" value="Bulb-type_lectin_dom"/>
</dbReference>
<dbReference type="Proteomes" id="UP000291084">
    <property type="component" value="Chromosome 6"/>
</dbReference>
<keyword evidence="1" id="KW-0732">Signal</keyword>
<dbReference type="PANTHER" id="PTHR32444">
    <property type="entry name" value="BULB-TYPE LECTIN DOMAIN-CONTAINING PROTEIN"/>
    <property type="match status" value="1"/>
</dbReference>
<name>A0A0S3SAE6_PHAAN</name>
<keyword evidence="3" id="KW-0325">Glycoprotein</keyword>
<dbReference type="EMBL" id="AP015039">
    <property type="protein sequence ID" value="BAT89811.1"/>
    <property type="molecule type" value="Genomic_DNA"/>
</dbReference>
<dbReference type="InterPro" id="IPR036426">
    <property type="entry name" value="Bulb-type_lectin_dom_sf"/>
</dbReference>
<dbReference type="Pfam" id="PF01453">
    <property type="entry name" value="B_lectin"/>
    <property type="match status" value="1"/>
</dbReference>
<dbReference type="SUPFAM" id="SSF51110">
    <property type="entry name" value="alpha-D-mannose-specific plant lectins"/>
    <property type="match status" value="1"/>
</dbReference>
<feature type="compositionally biased region" description="Basic and acidic residues" evidence="4">
    <location>
        <begin position="200"/>
        <end position="228"/>
    </location>
</feature>
<evidence type="ECO:0000313" key="7">
    <source>
        <dbReference type="Proteomes" id="UP000291084"/>
    </source>
</evidence>
<evidence type="ECO:0000256" key="3">
    <source>
        <dbReference type="ARBA" id="ARBA00023180"/>
    </source>
</evidence>
<evidence type="ECO:0000313" key="6">
    <source>
        <dbReference type="EMBL" id="BAT89811.1"/>
    </source>
</evidence>
<accession>A0A0S3SAE6</accession>
<dbReference type="AlphaFoldDB" id="A0A0S3SAE6"/>
<keyword evidence="2" id="KW-1015">Disulfide bond</keyword>
<feature type="domain" description="Bulb-type lectin" evidence="5">
    <location>
        <begin position="9"/>
        <end position="66"/>
    </location>
</feature>
<organism evidence="6 7">
    <name type="scientific">Vigna angularis var. angularis</name>
    <dbReference type="NCBI Taxonomy" id="157739"/>
    <lineage>
        <taxon>Eukaryota</taxon>
        <taxon>Viridiplantae</taxon>
        <taxon>Streptophyta</taxon>
        <taxon>Embryophyta</taxon>
        <taxon>Tracheophyta</taxon>
        <taxon>Spermatophyta</taxon>
        <taxon>Magnoliopsida</taxon>
        <taxon>eudicotyledons</taxon>
        <taxon>Gunneridae</taxon>
        <taxon>Pentapetalae</taxon>
        <taxon>rosids</taxon>
        <taxon>fabids</taxon>
        <taxon>Fabales</taxon>
        <taxon>Fabaceae</taxon>
        <taxon>Papilionoideae</taxon>
        <taxon>50 kb inversion clade</taxon>
        <taxon>NPAAA clade</taxon>
        <taxon>indigoferoid/millettioid clade</taxon>
        <taxon>Phaseoleae</taxon>
        <taxon>Vigna</taxon>
    </lineage>
</organism>
<proteinExistence type="predicted"/>
<sequence>MYSPPKAIYNTKATLLDTRNFVLQQLHPNGTNTLLWQSFDYPTDTLLPTQKLGVNHKTSHRWLVVSGFTNALPSPGAFSLEWEHVEQELIIRRRGKVCWRSGKLRNNRFEYISEDAQRRLKYTLVSNRDENSFSFTTAKNEDPVRSCYIQKLGGELHIKGILMTKECWTAEAGVKQYGTDMIVGNENPQRRKSKSVTHIVEVKRTPVKEESNGEKIAKETSSKDASEG</sequence>
<evidence type="ECO:0000256" key="4">
    <source>
        <dbReference type="SAM" id="MobiDB-lite"/>
    </source>
</evidence>
<feature type="region of interest" description="Disordered" evidence="4">
    <location>
        <begin position="185"/>
        <end position="228"/>
    </location>
</feature>
<evidence type="ECO:0000259" key="5">
    <source>
        <dbReference type="Pfam" id="PF01453"/>
    </source>
</evidence>
<evidence type="ECO:0000256" key="1">
    <source>
        <dbReference type="ARBA" id="ARBA00022729"/>
    </source>
</evidence>
<protein>
    <recommendedName>
        <fullName evidence="5">Bulb-type lectin domain-containing protein</fullName>
    </recommendedName>
</protein>
<gene>
    <name evidence="6" type="primary">Vigan.06G088200</name>
    <name evidence="6" type="ORF">VIGAN_06088200</name>
</gene>
<dbReference type="PANTHER" id="PTHR32444:SF183">
    <property type="entry name" value="APPLE DOMAIN-CONTAINING PROTEIN"/>
    <property type="match status" value="1"/>
</dbReference>
<evidence type="ECO:0000256" key="2">
    <source>
        <dbReference type="ARBA" id="ARBA00023157"/>
    </source>
</evidence>